<evidence type="ECO:0000256" key="1">
    <source>
        <dbReference type="SAM" id="MobiDB-lite"/>
    </source>
</evidence>
<keyword evidence="2" id="KW-0687">Ribonucleoprotein</keyword>
<keyword evidence="3" id="KW-1185">Reference proteome</keyword>
<gene>
    <name evidence="2" type="ORF">APTSU1_000916100</name>
</gene>
<reference evidence="2 3" key="1">
    <citation type="submission" date="2024-08" db="EMBL/GenBank/DDBJ databases">
        <title>The draft genome of Apodemus speciosus.</title>
        <authorList>
            <person name="Nabeshima K."/>
            <person name="Suzuki S."/>
            <person name="Onuma M."/>
        </authorList>
    </citation>
    <scope>NUCLEOTIDE SEQUENCE [LARGE SCALE GENOMIC DNA]</scope>
    <source>
        <strain evidence="2">IB14-021</strain>
    </source>
</reference>
<evidence type="ECO:0000313" key="3">
    <source>
        <dbReference type="Proteomes" id="UP001623349"/>
    </source>
</evidence>
<protein>
    <submittedName>
        <fullName evidence="2">Ribonucleoprotein PTB-binding 1</fullName>
    </submittedName>
</protein>
<dbReference type="EMBL" id="BAAFST010000009">
    <property type="protein sequence ID" value="GAB1293928.1"/>
    <property type="molecule type" value="Genomic_DNA"/>
</dbReference>
<accession>A0ABQ0F3R5</accession>
<proteinExistence type="predicted"/>
<comment type="caution">
    <text evidence="2">The sequence shown here is derived from an EMBL/GenBank/DDBJ whole genome shotgun (WGS) entry which is preliminary data.</text>
</comment>
<sequence length="228" mass="25272">MAADVSVTHRPPLSPEAEAEAETSETVDRRAPEQELPPLDPEEIRKRLEHTERQFRNRRKILIRGLPGDVTNQGFTGIKDVRHHCPEVHDLLSDYELKYCFVDKYKGTGCPGTHSGDQAGLELLRNPPASASQVLGLKACATHRPASSPILDYGGCDDRYIGEHACSHSSFVTLLNGEQAEAAIHTFHQSRLRERELAVQLQPTDALLAALRQPGALLLSVQRAHWPL</sequence>
<organism evidence="2 3">
    <name type="scientific">Apodemus speciosus</name>
    <name type="common">Large Japanese field mouse</name>
    <dbReference type="NCBI Taxonomy" id="105296"/>
    <lineage>
        <taxon>Eukaryota</taxon>
        <taxon>Metazoa</taxon>
        <taxon>Chordata</taxon>
        <taxon>Craniata</taxon>
        <taxon>Vertebrata</taxon>
        <taxon>Euteleostomi</taxon>
        <taxon>Mammalia</taxon>
        <taxon>Eutheria</taxon>
        <taxon>Euarchontoglires</taxon>
        <taxon>Glires</taxon>
        <taxon>Rodentia</taxon>
        <taxon>Myomorpha</taxon>
        <taxon>Muroidea</taxon>
        <taxon>Muridae</taxon>
        <taxon>Murinae</taxon>
        <taxon>Apodemus</taxon>
    </lineage>
</organism>
<feature type="region of interest" description="Disordered" evidence="1">
    <location>
        <begin position="1"/>
        <end position="42"/>
    </location>
</feature>
<dbReference type="InterPro" id="IPR012677">
    <property type="entry name" value="Nucleotide-bd_a/b_plait_sf"/>
</dbReference>
<evidence type="ECO:0000313" key="2">
    <source>
        <dbReference type="EMBL" id="GAB1293928.1"/>
    </source>
</evidence>
<dbReference type="Gene3D" id="3.30.70.330">
    <property type="match status" value="3"/>
</dbReference>
<dbReference type="Proteomes" id="UP001623349">
    <property type="component" value="Unassembled WGS sequence"/>
</dbReference>
<dbReference type="GO" id="GO:1990904">
    <property type="term" value="C:ribonucleoprotein complex"/>
    <property type="evidence" value="ECO:0007669"/>
    <property type="project" value="UniProtKB-KW"/>
</dbReference>
<name>A0ABQ0F3R5_APOSI</name>